<evidence type="ECO:0000313" key="1">
    <source>
        <dbReference type="EMBL" id="JAD68512.1"/>
    </source>
</evidence>
<organism evidence="1">
    <name type="scientific">Arundo donax</name>
    <name type="common">Giant reed</name>
    <name type="synonym">Donax arundinaceus</name>
    <dbReference type="NCBI Taxonomy" id="35708"/>
    <lineage>
        <taxon>Eukaryota</taxon>
        <taxon>Viridiplantae</taxon>
        <taxon>Streptophyta</taxon>
        <taxon>Embryophyta</taxon>
        <taxon>Tracheophyta</taxon>
        <taxon>Spermatophyta</taxon>
        <taxon>Magnoliopsida</taxon>
        <taxon>Liliopsida</taxon>
        <taxon>Poales</taxon>
        <taxon>Poaceae</taxon>
        <taxon>PACMAD clade</taxon>
        <taxon>Arundinoideae</taxon>
        <taxon>Arundineae</taxon>
        <taxon>Arundo</taxon>
    </lineage>
</organism>
<reference evidence="1" key="1">
    <citation type="submission" date="2014-09" db="EMBL/GenBank/DDBJ databases">
        <authorList>
            <person name="Magalhaes I.L.F."/>
            <person name="Oliveira U."/>
            <person name="Santos F.R."/>
            <person name="Vidigal T.H.D.A."/>
            <person name="Brescovit A.D."/>
            <person name="Santos A.J."/>
        </authorList>
    </citation>
    <scope>NUCLEOTIDE SEQUENCE</scope>
    <source>
        <tissue evidence="1">Shoot tissue taken approximately 20 cm above the soil surface</tissue>
    </source>
</reference>
<dbReference type="AlphaFoldDB" id="A0A0A9CAI4"/>
<dbReference type="EMBL" id="GBRH01229383">
    <property type="protein sequence ID" value="JAD68512.1"/>
    <property type="molecule type" value="Transcribed_RNA"/>
</dbReference>
<protein>
    <submittedName>
        <fullName evidence="1">Uncharacterized protein</fullName>
    </submittedName>
</protein>
<proteinExistence type="predicted"/>
<accession>A0A0A9CAI4</accession>
<reference evidence="1" key="2">
    <citation type="journal article" date="2015" name="Data Brief">
        <title>Shoot transcriptome of the giant reed, Arundo donax.</title>
        <authorList>
            <person name="Barrero R.A."/>
            <person name="Guerrero F.D."/>
            <person name="Moolhuijzen P."/>
            <person name="Goolsby J.A."/>
            <person name="Tidwell J."/>
            <person name="Bellgard S.E."/>
            <person name="Bellgard M.I."/>
        </authorList>
    </citation>
    <scope>NUCLEOTIDE SEQUENCE</scope>
    <source>
        <tissue evidence="1">Shoot tissue taken approximately 20 cm above the soil surface</tissue>
    </source>
</reference>
<sequence length="63" mass="7499">MFTSAFLKQIHVWNYSCSIYVGQKLDHIKQLWVLLGKHFKTKNCQADFNSIFICFAFPIRQML</sequence>
<name>A0A0A9CAI4_ARUDO</name>